<keyword evidence="6 8" id="KW-0472">Membrane</keyword>
<dbReference type="Proteomes" id="UP000007089">
    <property type="component" value="Chromosome"/>
</dbReference>
<sequence length="162" mass="16904">MGGGAIPEAGGGGKRKKKALDAVINVVPAIDLLSCCITFLLYTAVWTQISRLQVQQFGAGAPEPPTTEQQKALMVTLAVSERGMSLTTSAGLNVEIPMDRAGGAARQDYKALDDRLKQLRSEHPDAAAVTVSAEDTVSYGDLVQVIDTCMGQGLVSVSVTGV</sequence>
<dbReference type="HOGENOM" id="CLU_137878_0_0_7"/>
<dbReference type="GO" id="GO:0005886">
    <property type="term" value="C:plasma membrane"/>
    <property type="evidence" value="ECO:0007669"/>
    <property type="project" value="UniProtKB-SubCell"/>
</dbReference>
<dbReference type="RefSeq" id="WP_011423354.1">
    <property type="nucleotide sequence ID" value="NC_011891.1"/>
</dbReference>
<dbReference type="InterPro" id="IPR003400">
    <property type="entry name" value="ExbD"/>
</dbReference>
<feature type="transmembrane region" description="Helical" evidence="8">
    <location>
        <begin position="22"/>
        <end position="46"/>
    </location>
</feature>
<comment type="similarity">
    <text evidence="2 7">Belongs to the ExbD/TolR family.</text>
</comment>
<comment type="subcellular location">
    <subcellularLocation>
        <location evidence="1">Cell membrane</location>
        <topology evidence="1">Single-pass membrane protein</topology>
    </subcellularLocation>
    <subcellularLocation>
        <location evidence="7">Cell membrane</location>
        <topology evidence="7">Single-pass type II membrane protein</topology>
    </subcellularLocation>
</comment>
<keyword evidence="7" id="KW-0813">Transport</keyword>
<name>B8JCR1_ANAD2</name>
<evidence type="ECO:0000256" key="1">
    <source>
        <dbReference type="ARBA" id="ARBA00004162"/>
    </source>
</evidence>
<evidence type="ECO:0000313" key="9">
    <source>
        <dbReference type="EMBL" id="ACL67781.1"/>
    </source>
</evidence>
<dbReference type="KEGG" id="acp:A2cp1_4464"/>
<keyword evidence="10" id="KW-1185">Reference proteome</keyword>
<dbReference type="GO" id="GO:0015031">
    <property type="term" value="P:protein transport"/>
    <property type="evidence" value="ECO:0007669"/>
    <property type="project" value="UniProtKB-KW"/>
</dbReference>
<reference evidence="9" key="1">
    <citation type="submission" date="2009-01" db="EMBL/GenBank/DDBJ databases">
        <title>Complete sequence of Anaeromyxobacter dehalogenans 2CP-1.</title>
        <authorList>
            <consortium name="US DOE Joint Genome Institute"/>
            <person name="Lucas S."/>
            <person name="Copeland A."/>
            <person name="Lapidus A."/>
            <person name="Glavina del Rio T."/>
            <person name="Dalin E."/>
            <person name="Tice H."/>
            <person name="Bruce D."/>
            <person name="Goodwin L."/>
            <person name="Pitluck S."/>
            <person name="Saunders E."/>
            <person name="Brettin T."/>
            <person name="Detter J.C."/>
            <person name="Han C."/>
            <person name="Larimer F."/>
            <person name="Land M."/>
            <person name="Hauser L."/>
            <person name="Kyrpides N."/>
            <person name="Ovchinnikova G."/>
            <person name="Beliaev A.S."/>
            <person name="Richardson P."/>
        </authorList>
    </citation>
    <scope>NUCLEOTIDE SEQUENCE</scope>
    <source>
        <strain evidence="9">2CP-1</strain>
    </source>
</reference>
<dbReference type="Gene3D" id="3.30.420.270">
    <property type="match status" value="1"/>
</dbReference>
<keyword evidence="4 7" id="KW-0812">Transmembrane</keyword>
<evidence type="ECO:0000256" key="8">
    <source>
        <dbReference type="SAM" id="Phobius"/>
    </source>
</evidence>
<gene>
    <name evidence="9" type="ordered locus">A2cp1_4464</name>
</gene>
<protein>
    <submittedName>
        <fullName evidence="9">Biopolymer transport protein ExbD/TolR</fullName>
    </submittedName>
</protein>
<keyword evidence="3" id="KW-1003">Cell membrane</keyword>
<evidence type="ECO:0000256" key="3">
    <source>
        <dbReference type="ARBA" id="ARBA00022475"/>
    </source>
</evidence>
<evidence type="ECO:0000256" key="6">
    <source>
        <dbReference type="ARBA" id="ARBA00023136"/>
    </source>
</evidence>
<organism evidence="9 10">
    <name type="scientific">Anaeromyxobacter dehalogenans (strain ATCC BAA-258 / DSM 21875 / 2CP-1)</name>
    <dbReference type="NCBI Taxonomy" id="455488"/>
    <lineage>
        <taxon>Bacteria</taxon>
        <taxon>Pseudomonadati</taxon>
        <taxon>Myxococcota</taxon>
        <taxon>Myxococcia</taxon>
        <taxon>Myxococcales</taxon>
        <taxon>Cystobacterineae</taxon>
        <taxon>Anaeromyxobacteraceae</taxon>
        <taxon>Anaeromyxobacter</taxon>
    </lineage>
</organism>
<keyword evidence="7" id="KW-0653">Protein transport</keyword>
<evidence type="ECO:0000313" key="10">
    <source>
        <dbReference type="Proteomes" id="UP000007089"/>
    </source>
</evidence>
<proteinExistence type="inferred from homology"/>
<evidence type="ECO:0000256" key="7">
    <source>
        <dbReference type="RuleBase" id="RU003879"/>
    </source>
</evidence>
<evidence type="ECO:0000256" key="4">
    <source>
        <dbReference type="ARBA" id="ARBA00022692"/>
    </source>
</evidence>
<dbReference type="AlphaFoldDB" id="B8JCR1"/>
<evidence type="ECO:0000256" key="2">
    <source>
        <dbReference type="ARBA" id="ARBA00005811"/>
    </source>
</evidence>
<evidence type="ECO:0000256" key="5">
    <source>
        <dbReference type="ARBA" id="ARBA00022989"/>
    </source>
</evidence>
<dbReference type="Pfam" id="PF02472">
    <property type="entry name" value="ExbD"/>
    <property type="match status" value="1"/>
</dbReference>
<dbReference type="GO" id="GO:0022857">
    <property type="term" value="F:transmembrane transporter activity"/>
    <property type="evidence" value="ECO:0007669"/>
    <property type="project" value="InterPro"/>
</dbReference>
<keyword evidence="5 8" id="KW-1133">Transmembrane helix</keyword>
<dbReference type="EMBL" id="CP001359">
    <property type="protein sequence ID" value="ACL67781.1"/>
    <property type="molecule type" value="Genomic_DNA"/>
</dbReference>
<accession>B8JCR1</accession>